<name>A0A0C9SKB9_PLICR</name>
<feature type="domain" description="Protein kinase" evidence="6">
    <location>
        <begin position="194"/>
        <end position="387"/>
    </location>
</feature>
<dbReference type="PROSITE" id="PS50011">
    <property type="entry name" value="PROTEIN_KINASE_DOM"/>
    <property type="match status" value="1"/>
</dbReference>
<proteinExistence type="predicted"/>
<reference evidence="7 8" key="1">
    <citation type="submission" date="2014-06" db="EMBL/GenBank/DDBJ databases">
        <title>Evolutionary Origins and Diversification of the Mycorrhizal Mutualists.</title>
        <authorList>
            <consortium name="DOE Joint Genome Institute"/>
            <consortium name="Mycorrhizal Genomics Consortium"/>
            <person name="Kohler A."/>
            <person name="Kuo A."/>
            <person name="Nagy L.G."/>
            <person name="Floudas D."/>
            <person name="Copeland A."/>
            <person name="Barry K.W."/>
            <person name="Cichocki N."/>
            <person name="Veneault-Fourrey C."/>
            <person name="LaButti K."/>
            <person name="Lindquist E.A."/>
            <person name="Lipzen A."/>
            <person name="Lundell T."/>
            <person name="Morin E."/>
            <person name="Murat C."/>
            <person name="Riley R."/>
            <person name="Ohm R."/>
            <person name="Sun H."/>
            <person name="Tunlid A."/>
            <person name="Henrissat B."/>
            <person name="Grigoriev I.V."/>
            <person name="Hibbett D.S."/>
            <person name="Martin F."/>
        </authorList>
    </citation>
    <scope>NUCLEOTIDE SEQUENCE [LARGE SCALE GENOMIC DNA]</scope>
    <source>
        <strain evidence="7 8">FD-325 SS-3</strain>
    </source>
</reference>
<dbReference type="SUPFAM" id="SSF56112">
    <property type="entry name" value="Protein kinase-like (PK-like)"/>
    <property type="match status" value="1"/>
</dbReference>
<dbReference type="GO" id="GO:0004674">
    <property type="term" value="F:protein serine/threonine kinase activity"/>
    <property type="evidence" value="ECO:0007669"/>
    <property type="project" value="UniProtKB-KW"/>
</dbReference>
<sequence>MSSIVAQAESDVLDYYEIHDLNVIATLSRHARERGQRTGVRVYTCAIYATGHEEPKLVGVPAYPGNEDRQLVDAVTDLDVGDWFPFGYRRVTLYDVPSTSLRLFNGMEILVSRNFGDAPPNACMMAVFNRLWRGNILVALRCPEETDDSHRDRFQSQLQDISSTEMRYINLVVAMSARLSLKPSAKVSVPVLSHRATVVSNEGVLTDVFYPDYDEVVARRYVNHVVASKTTTSVVTKSYDVSPICGGTAVNKLLVLMKFTSASAAQRELRILQFVREHNGASSDVLADILGTTTYRGQRGLIFNAYGIDLRGLLHLKTLFPLPADHVKAISRQLLEGLAFLHGIGIVHTAIWPENIVLENDDVSIQARVNDKPIVEFPRQSPANLTF</sequence>
<keyword evidence="3" id="KW-0547">Nucleotide-binding</keyword>
<evidence type="ECO:0000256" key="2">
    <source>
        <dbReference type="ARBA" id="ARBA00022679"/>
    </source>
</evidence>
<evidence type="ECO:0000256" key="1">
    <source>
        <dbReference type="ARBA" id="ARBA00022527"/>
    </source>
</evidence>
<keyword evidence="1" id="KW-0723">Serine/threonine-protein kinase</keyword>
<evidence type="ECO:0000259" key="6">
    <source>
        <dbReference type="PROSITE" id="PS50011"/>
    </source>
</evidence>
<evidence type="ECO:0000313" key="8">
    <source>
        <dbReference type="Proteomes" id="UP000053263"/>
    </source>
</evidence>
<evidence type="ECO:0000256" key="3">
    <source>
        <dbReference type="ARBA" id="ARBA00022741"/>
    </source>
</evidence>
<dbReference type="Proteomes" id="UP000053263">
    <property type="component" value="Unassembled WGS sequence"/>
</dbReference>
<keyword evidence="4" id="KW-0418">Kinase</keyword>
<dbReference type="GO" id="GO:0005524">
    <property type="term" value="F:ATP binding"/>
    <property type="evidence" value="ECO:0007669"/>
    <property type="project" value="UniProtKB-KW"/>
</dbReference>
<keyword evidence="2" id="KW-0808">Transferase</keyword>
<dbReference type="Gene3D" id="3.30.200.20">
    <property type="entry name" value="Phosphorylase Kinase, domain 1"/>
    <property type="match status" value="1"/>
</dbReference>
<dbReference type="HOGENOM" id="CLU_713940_0_0_1"/>
<dbReference type="GO" id="GO:0005634">
    <property type="term" value="C:nucleus"/>
    <property type="evidence" value="ECO:0007669"/>
    <property type="project" value="TreeGrafter"/>
</dbReference>
<keyword evidence="5" id="KW-0067">ATP-binding</keyword>
<dbReference type="GO" id="GO:0043484">
    <property type="term" value="P:regulation of RNA splicing"/>
    <property type="evidence" value="ECO:0007669"/>
    <property type="project" value="TreeGrafter"/>
</dbReference>
<dbReference type="InterPro" id="IPR011009">
    <property type="entry name" value="Kinase-like_dom_sf"/>
</dbReference>
<evidence type="ECO:0000256" key="5">
    <source>
        <dbReference type="ARBA" id="ARBA00022840"/>
    </source>
</evidence>
<gene>
    <name evidence="7" type="ORF">PLICRDRAFT_180370</name>
</gene>
<dbReference type="InterPro" id="IPR000719">
    <property type="entry name" value="Prot_kinase_dom"/>
</dbReference>
<dbReference type="PANTHER" id="PTHR45646">
    <property type="entry name" value="SERINE/THREONINE-PROTEIN KINASE DOA-RELATED"/>
    <property type="match status" value="1"/>
</dbReference>
<dbReference type="EMBL" id="KN832577">
    <property type="protein sequence ID" value="KII83466.1"/>
    <property type="molecule type" value="Genomic_DNA"/>
</dbReference>
<protein>
    <recommendedName>
        <fullName evidence="6">Protein kinase domain-containing protein</fullName>
    </recommendedName>
</protein>
<evidence type="ECO:0000313" key="7">
    <source>
        <dbReference type="EMBL" id="KII83466.1"/>
    </source>
</evidence>
<evidence type="ECO:0000256" key="4">
    <source>
        <dbReference type="ARBA" id="ARBA00022777"/>
    </source>
</evidence>
<dbReference type="Gene3D" id="1.10.510.10">
    <property type="entry name" value="Transferase(Phosphotransferase) domain 1"/>
    <property type="match status" value="1"/>
</dbReference>
<organism evidence="7 8">
    <name type="scientific">Plicaturopsis crispa FD-325 SS-3</name>
    <dbReference type="NCBI Taxonomy" id="944288"/>
    <lineage>
        <taxon>Eukaryota</taxon>
        <taxon>Fungi</taxon>
        <taxon>Dikarya</taxon>
        <taxon>Basidiomycota</taxon>
        <taxon>Agaricomycotina</taxon>
        <taxon>Agaricomycetes</taxon>
        <taxon>Agaricomycetidae</taxon>
        <taxon>Amylocorticiales</taxon>
        <taxon>Amylocorticiaceae</taxon>
        <taxon>Plicatura</taxon>
        <taxon>Plicaturopsis crispa</taxon>
    </lineage>
</organism>
<dbReference type="AlphaFoldDB" id="A0A0C9SKB9"/>
<dbReference type="PANTHER" id="PTHR45646:SF11">
    <property type="entry name" value="SERINE_THREONINE-PROTEIN KINASE DOA"/>
    <property type="match status" value="1"/>
</dbReference>
<keyword evidence="8" id="KW-1185">Reference proteome</keyword>
<dbReference type="OrthoDB" id="3324359at2759"/>
<dbReference type="InterPro" id="IPR051175">
    <property type="entry name" value="CLK_kinases"/>
</dbReference>
<accession>A0A0C9SKB9</accession>